<evidence type="ECO:0000313" key="2">
    <source>
        <dbReference type="EMBL" id="KQC86534.1"/>
    </source>
</evidence>
<dbReference type="RefSeq" id="WP_055942164.1">
    <property type="nucleotide sequence ID" value="NZ_LLKB01000001.1"/>
</dbReference>
<evidence type="ECO:0000313" key="3">
    <source>
        <dbReference type="Proteomes" id="UP000050833"/>
    </source>
</evidence>
<sequence length="568" mass="66178">MAKVISIGNQSFESIRKDNCFYIDKTSFIKEWWENKDNVTLITRPRRFGKTLNMSMLECFFSNKYKDRGDLFEGLEIWNNEKYRKLQGTYPVIFLSFAGIKQVKYNETVIKIKDELIRIYNEYDYIMKSGIYNANEKMQYQSVCVGMSDTVAQEALKNLSNYLSRYYGKKVIILLDEYDTPMQEAYVNGYWEELVGFTRSLFNSTFKTNPYLERAIMTGITRVSKESIFSDLNNLEIVTTLSTKYETSFGFTEKEVFNALDEQGLPDEKEDVKKWYDGFIFGKQKDIYNPWSIINFLDKKEYNTYWADSSSNGLINNLVQKGSPCIKMMMETLLKEETIDVPINEQIVFSELDYSEDAVWSLMLASGYLKVVSAEPLVGNRRKARKYTLALTNLEIQFMFEDMILRWFSPAKHETNEFIRALISGDIESMNEYMNDVALNTFSSFDSGKHNSERKAPENFFHGFVLGLMVDQTENYIITSNRESGYGRYDIMLEPIDKTNEKYPGIVIEFKVINPRKESSLEETVAAALKQIEDKNYDAEIIKRGVKEENIHHYGFAFRGKEVLIDGR</sequence>
<evidence type="ECO:0000259" key="1">
    <source>
        <dbReference type="Pfam" id="PF09820"/>
    </source>
</evidence>
<dbReference type="InterPro" id="IPR012547">
    <property type="entry name" value="PDDEXK_9"/>
</dbReference>
<name>A0AAW3JXJ9_9FIRM</name>
<dbReference type="InterPro" id="IPR027417">
    <property type="entry name" value="P-loop_NTPase"/>
</dbReference>
<comment type="caution">
    <text evidence="2">The sequence shown here is derived from an EMBL/GenBank/DDBJ whole genome shotgun (WGS) entry which is preliminary data.</text>
</comment>
<dbReference type="PANTHER" id="PTHR34825">
    <property type="entry name" value="CONSERVED PROTEIN, WITH A WEAK D-GALACTARATE DEHYDRATASE/ALTRONATE HYDROLASE DOMAIN"/>
    <property type="match status" value="1"/>
</dbReference>
<dbReference type="EMBL" id="LLKB01000001">
    <property type="protein sequence ID" value="KQC86534.1"/>
    <property type="molecule type" value="Genomic_DNA"/>
</dbReference>
<gene>
    <name evidence="2" type="ORF">APZ18_04975</name>
</gene>
<dbReference type="Pfam" id="PF08011">
    <property type="entry name" value="PDDEXK_9"/>
    <property type="match status" value="1"/>
</dbReference>
<organism evidence="2 3">
    <name type="scientific">Butyribacter intestini</name>
    <dbReference type="NCBI Taxonomy" id="1703332"/>
    <lineage>
        <taxon>Bacteria</taxon>
        <taxon>Bacillati</taxon>
        <taxon>Bacillota</taxon>
        <taxon>Clostridia</taxon>
        <taxon>Lachnospirales</taxon>
        <taxon>Lachnospiraceae</taxon>
        <taxon>Butyribacter</taxon>
    </lineage>
</organism>
<feature type="domain" description="AAA-ATPase-like" evidence="1">
    <location>
        <begin position="7"/>
        <end position="229"/>
    </location>
</feature>
<dbReference type="InterPro" id="IPR018631">
    <property type="entry name" value="AAA-ATPase-like_dom"/>
</dbReference>
<accession>A0AAW3JXJ9</accession>
<dbReference type="PANTHER" id="PTHR34825:SF1">
    <property type="entry name" value="AAA-ATPASE-LIKE DOMAIN-CONTAINING PROTEIN"/>
    <property type="match status" value="1"/>
</dbReference>
<dbReference type="Proteomes" id="UP000050833">
    <property type="component" value="Unassembled WGS sequence"/>
</dbReference>
<dbReference type="AlphaFoldDB" id="A0AAW3JXJ9"/>
<keyword evidence="3" id="KW-1185">Reference proteome</keyword>
<proteinExistence type="predicted"/>
<dbReference type="SUPFAM" id="SSF52540">
    <property type="entry name" value="P-loop containing nucleoside triphosphate hydrolases"/>
    <property type="match status" value="1"/>
</dbReference>
<reference evidence="2 3" key="1">
    <citation type="submission" date="2015-10" db="EMBL/GenBank/DDBJ databases">
        <title>Butyribacter intestini gen. nov., sp. nov., a butyric acid-producing bacterium of the family Lachnospiraceae isolated from the human faeces.</title>
        <authorList>
            <person name="Zou Y."/>
            <person name="Xue W."/>
            <person name="Luo G."/>
            <person name="Lv M."/>
        </authorList>
    </citation>
    <scope>NUCLEOTIDE SEQUENCE [LARGE SCALE GENOMIC DNA]</scope>
    <source>
        <strain evidence="2 3">TF01-11</strain>
    </source>
</reference>
<dbReference type="Gene3D" id="3.40.50.300">
    <property type="entry name" value="P-loop containing nucleotide triphosphate hydrolases"/>
    <property type="match status" value="1"/>
</dbReference>
<dbReference type="Pfam" id="PF09820">
    <property type="entry name" value="AAA-ATPase_like"/>
    <property type="match status" value="1"/>
</dbReference>
<protein>
    <recommendedName>
        <fullName evidence="1">AAA-ATPase-like domain-containing protein</fullName>
    </recommendedName>
</protein>